<dbReference type="GO" id="GO:0016787">
    <property type="term" value="F:hydrolase activity"/>
    <property type="evidence" value="ECO:0007669"/>
    <property type="project" value="UniProtKB-KW"/>
</dbReference>
<dbReference type="SUPFAM" id="SSF56317">
    <property type="entry name" value="Carbon-nitrogen hydrolase"/>
    <property type="match status" value="1"/>
</dbReference>
<dbReference type="InterPro" id="IPR036526">
    <property type="entry name" value="C-N_Hydrolase_sf"/>
</dbReference>
<dbReference type="RefSeq" id="WP_057957270.1">
    <property type="nucleotide sequence ID" value="NZ_KQ557121.1"/>
</dbReference>
<sequence length="202" mass="22531">MVFSETSIAGYPLWIWRLRPGSDWGPSEQLHARLVENAVDIGAGELAPLCEAARRHRVVVVCGLNERDGRSSRSTLYNTVVIIGDQGEILNRHCKLMPINPERMVWGMGDASGLRVVETPAGRLSTLMCWENYMPLARYALYAQGVELYIAPIYDSGADWLGSLQHIAREGCCWVIGCGTVIEARDLPDDLPDRRQLYPDSD</sequence>
<dbReference type="InterPro" id="IPR003010">
    <property type="entry name" value="C-N_Hydrolase"/>
</dbReference>
<keyword evidence="6" id="KW-1185">Reference proteome</keyword>
<dbReference type="InterPro" id="IPR044149">
    <property type="entry name" value="Nitrilases_CHs"/>
</dbReference>
<dbReference type="STRING" id="54398.Ga0074115_10577"/>
<evidence type="ECO:0000259" key="2">
    <source>
        <dbReference type="PROSITE" id="PS50263"/>
    </source>
</evidence>
<evidence type="ECO:0000313" key="3">
    <source>
        <dbReference type="EMBL" id="KRT54439.1"/>
    </source>
</evidence>
<dbReference type="Proteomes" id="UP000051634">
    <property type="component" value="Unassembled WGS sequence"/>
</dbReference>
<accession>A0A0T5YV14</accession>
<proteinExistence type="inferred from homology"/>
<feature type="domain" description="CN hydrolase" evidence="2">
    <location>
        <begin position="1"/>
        <end position="202"/>
    </location>
</feature>
<keyword evidence="3" id="KW-0378">Hydrolase</keyword>
<dbReference type="AlphaFoldDB" id="A0A0T5YV14"/>
<organism evidence="3 6">
    <name type="scientific">endosymbiont of Ridgeia piscesae</name>
    <dbReference type="NCBI Taxonomy" id="54398"/>
    <lineage>
        <taxon>Bacteria</taxon>
        <taxon>Pseudomonadati</taxon>
        <taxon>Pseudomonadota</taxon>
        <taxon>Gammaproteobacteria</taxon>
        <taxon>sulfur-oxidizing symbionts</taxon>
    </lineage>
</organism>
<evidence type="ECO:0000313" key="4">
    <source>
        <dbReference type="EMBL" id="KRT58702.1"/>
    </source>
</evidence>
<comment type="caution">
    <text evidence="3">The sequence shown here is derived from an EMBL/GenBank/DDBJ whole genome shotgun (WGS) entry which is preliminary data.</text>
</comment>
<evidence type="ECO:0000313" key="6">
    <source>
        <dbReference type="Proteomes" id="UP000051634"/>
    </source>
</evidence>
<dbReference type="EMBL" id="LMXI01000289">
    <property type="protein sequence ID" value="KRT58702.1"/>
    <property type="molecule type" value="Genomic_DNA"/>
</dbReference>
<reference evidence="5 6" key="1">
    <citation type="submission" date="2015-11" db="EMBL/GenBank/DDBJ databases">
        <title>The genome of Candidatus Endoriftia persephone in Ridgeia piscesae and population structure of the North Eastern Pacific vestimentiferan symbionts.</title>
        <authorList>
            <person name="Perez M."/>
            <person name="Juniper K.S."/>
        </authorList>
    </citation>
    <scope>NUCLEOTIDE SEQUENCE [LARGE SCALE GENOMIC DNA]</scope>
    <source>
        <strain evidence="4">Ind10</strain>
        <strain evidence="3">Ind11</strain>
    </source>
</reference>
<dbReference type="PROSITE" id="PS50263">
    <property type="entry name" value="CN_HYDROLASE"/>
    <property type="match status" value="1"/>
</dbReference>
<dbReference type="PANTHER" id="PTHR46044">
    <property type="entry name" value="NITRILASE"/>
    <property type="match status" value="1"/>
</dbReference>
<dbReference type="Pfam" id="PF00795">
    <property type="entry name" value="CN_hydrolase"/>
    <property type="match status" value="1"/>
</dbReference>
<dbReference type="EMBL" id="LDXT01000091">
    <property type="protein sequence ID" value="KRT54439.1"/>
    <property type="molecule type" value="Genomic_DNA"/>
</dbReference>
<dbReference type="Gene3D" id="3.60.110.10">
    <property type="entry name" value="Carbon-nitrogen hydrolase"/>
    <property type="match status" value="1"/>
</dbReference>
<dbReference type="PATRIC" id="fig|54398.3.peg.1070"/>
<dbReference type="PANTHER" id="PTHR46044:SF1">
    <property type="entry name" value="CN HYDROLASE DOMAIN-CONTAINING PROTEIN"/>
    <property type="match status" value="1"/>
</dbReference>
<protein>
    <submittedName>
        <fullName evidence="3">Carbon-nitrogen hydrolase</fullName>
    </submittedName>
</protein>
<dbReference type="Proteomes" id="UP000051276">
    <property type="component" value="Unassembled WGS sequence"/>
</dbReference>
<evidence type="ECO:0000313" key="5">
    <source>
        <dbReference type="Proteomes" id="UP000051276"/>
    </source>
</evidence>
<gene>
    <name evidence="3" type="ORF">Ga0074115_10577</name>
    <name evidence="4" type="ORF">Ga0076813_14053</name>
</gene>
<comment type="similarity">
    <text evidence="1">Belongs to the carbon-nitrogen hydrolase superfamily. Nitrilase family.</text>
</comment>
<evidence type="ECO:0000256" key="1">
    <source>
        <dbReference type="ARBA" id="ARBA00008129"/>
    </source>
</evidence>
<name>A0A0T5YV14_9GAMM</name>